<feature type="transmembrane region" description="Helical" evidence="1">
    <location>
        <begin position="62"/>
        <end position="81"/>
    </location>
</feature>
<proteinExistence type="predicted"/>
<comment type="caution">
    <text evidence="2">The sequence shown here is derived from an EMBL/GenBank/DDBJ whole genome shotgun (WGS) entry which is preliminary data.</text>
</comment>
<feature type="transmembrane region" description="Helical" evidence="1">
    <location>
        <begin position="93"/>
        <end position="117"/>
    </location>
</feature>
<keyword evidence="1" id="KW-0812">Transmembrane</keyword>
<keyword evidence="3" id="KW-1185">Reference proteome</keyword>
<protein>
    <submittedName>
        <fullName evidence="2">Tellurium resistance membrane protein TerC</fullName>
    </submittedName>
</protein>
<dbReference type="InterPro" id="IPR005496">
    <property type="entry name" value="Integral_membrane_TerC"/>
</dbReference>
<accession>A0ABT9XHZ3</accession>
<feature type="transmembrane region" description="Helical" evidence="1">
    <location>
        <begin position="186"/>
        <end position="205"/>
    </location>
</feature>
<feature type="transmembrane region" description="Helical" evidence="1">
    <location>
        <begin position="33"/>
        <end position="56"/>
    </location>
</feature>
<organism evidence="2 3">
    <name type="scientific">Alicyclobacillus cycloheptanicus</name>
    <dbReference type="NCBI Taxonomy" id="1457"/>
    <lineage>
        <taxon>Bacteria</taxon>
        <taxon>Bacillati</taxon>
        <taxon>Bacillota</taxon>
        <taxon>Bacilli</taxon>
        <taxon>Bacillales</taxon>
        <taxon>Alicyclobacillaceae</taxon>
        <taxon>Alicyclobacillus</taxon>
    </lineage>
</organism>
<feature type="transmembrane region" description="Helical" evidence="1">
    <location>
        <begin position="150"/>
        <end position="166"/>
    </location>
</feature>
<evidence type="ECO:0000313" key="2">
    <source>
        <dbReference type="EMBL" id="MDQ0189649.1"/>
    </source>
</evidence>
<evidence type="ECO:0000256" key="1">
    <source>
        <dbReference type="SAM" id="Phobius"/>
    </source>
</evidence>
<gene>
    <name evidence="2" type="ORF">J2S03_001494</name>
</gene>
<keyword evidence="1" id="KW-0472">Membrane</keyword>
<feature type="transmembrane region" description="Helical" evidence="1">
    <location>
        <begin position="6"/>
        <end position="26"/>
    </location>
</feature>
<keyword evidence="1" id="KW-1133">Transmembrane helix</keyword>
<dbReference type="Proteomes" id="UP001232973">
    <property type="component" value="Unassembled WGS sequence"/>
</dbReference>
<dbReference type="RefSeq" id="WP_274454582.1">
    <property type="nucleotide sequence ID" value="NZ_CP067097.1"/>
</dbReference>
<dbReference type="EMBL" id="JAUSTP010000009">
    <property type="protein sequence ID" value="MDQ0189649.1"/>
    <property type="molecule type" value="Genomic_DNA"/>
</dbReference>
<sequence length="213" mass="23228">MKAFVTIFLLNLLTSIDNAIVVGGIAQKTRHNLYLIGALSAVLLTICRTALILGVLSIAGIAGFRIALGALVLIIAVRLSLVTAPDDRKEPSLLRLLCVIVVTDLALSLDNILSLSITARDPWVIGFAVLAGLVPLLTFLPLFVGVMSRLLWIQLLAAGFVGELGFDVMTDDKWLLPYMPTGWKEAALRTSVALLVILLGAWRMYRTRLRRRP</sequence>
<evidence type="ECO:0000313" key="3">
    <source>
        <dbReference type="Proteomes" id="UP001232973"/>
    </source>
</evidence>
<name>A0ABT9XHZ3_9BACL</name>
<reference evidence="2 3" key="1">
    <citation type="submission" date="2023-07" db="EMBL/GenBank/DDBJ databases">
        <title>Genomic Encyclopedia of Type Strains, Phase IV (KMG-IV): sequencing the most valuable type-strain genomes for metagenomic binning, comparative biology and taxonomic classification.</title>
        <authorList>
            <person name="Goeker M."/>
        </authorList>
    </citation>
    <scope>NUCLEOTIDE SEQUENCE [LARGE SCALE GENOMIC DNA]</scope>
    <source>
        <strain evidence="2 3">DSM 4006</strain>
    </source>
</reference>
<feature type="transmembrane region" description="Helical" evidence="1">
    <location>
        <begin position="123"/>
        <end position="143"/>
    </location>
</feature>
<dbReference type="Pfam" id="PF03741">
    <property type="entry name" value="TerC"/>
    <property type="match status" value="1"/>
</dbReference>